<gene>
    <name evidence="3" type="ORF">SS50377_28146</name>
    <name evidence="2" type="ORF">SS50377_fx047</name>
</gene>
<organism evidence="2">
    <name type="scientific">Spironucleus salmonicida</name>
    <dbReference type="NCBI Taxonomy" id="348837"/>
    <lineage>
        <taxon>Eukaryota</taxon>
        <taxon>Metamonada</taxon>
        <taxon>Diplomonadida</taxon>
        <taxon>Hexamitidae</taxon>
        <taxon>Hexamitinae</taxon>
        <taxon>Spironucleus</taxon>
    </lineage>
</organism>
<keyword evidence="1" id="KW-0472">Membrane</keyword>
<dbReference type="EMBL" id="AUWU02000008">
    <property type="protein sequence ID" value="KAH0570171.1"/>
    <property type="molecule type" value="Genomic_DNA"/>
</dbReference>
<proteinExistence type="predicted"/>
<feature type="transmembrane region" description="Helical" evidence="1">
    <location>
        <begin position="165"/>
        <end position="184"/>
    </location>
</feature>
<evidence type="ECO:0000313" key="3">
    <source>
        <dbReference type="EMBL" id="KAH0570171.1"/>
    </source>
</evidence>
<feature type="transmembrane region" description="Helical" evidence="1">
    <location>
        <begin position="100"/>
        <end position="120"/>
    </location>
</feature>
<protein>
    <submittedName>
        <fullName evidence="2">Transmembrane domain-containing protein</fullName>
    </submittedName>
</protein>
<name>V6LSY6_9EUKA</name>
<dbReference type="VEuPathDB" id="GiardiaDB:SS50377_28146"/>
<sequence>MNDLKKTSYIWTIQRLFLLLQIVSAFFSPIYLPIIQKFNNLLTEQQYQTFAYYLKAINFFIHSFCLVLFQSHPNLQFVIIIAYLQRILVPPITCIPASQLYSYVGSTCFFGILGALFYRLSTHRFELQRLKLKVRAARVINHQSFTNIRQEYYLKKHEQWQKRKIYQNSAAILLLLCQIATFSVTRRSTKLNLQIVKQCKLGPNWSDHLFLVTLLLKNEDSCVHGSFLFSYCFSLGLIIFNSIFAPFFNGDKIGEQSEKEDDLWTEEDSN</sequence>
<feature type="transmembrane region" description="Helical" evidence="1">
    <location>
        <begin position="52"/>
        <end position="69"/>
    </location>
</feature>
<feature type="transmembrane region" description="Helical" evidence="1">
    <location>
        <begin position="12"/>
        <end position="32"/>
    </location>
</feature>
<dbReference type="KEGG" id="ssao:94302169"/>
<evidence type="ECO:0000313" key="4">
    <source>
        <dbReference type="Proteomes" id="UP000018208"/>
    </source>
</evidence>
<reference evidence="3" key="2">
    <citation type="submission" date="2020-12" db="EMBL/GenBank/DDBJ databases">
        <title>New Spironucleus salmonicida genome in near-complete chromosomes.</title>
        <authorList>
            <person name="Xu F."/>
            <person name="Kurt Z."/>
            <person name="Jimenez-Gonzalez A."/>
            <person name="Astvaldsson A."/>
            <person name="Andersson J.O."/>
            <person name="Svard S.G."/>
        </authorList>
    </citation>
    <scope>NUCLEOTIDE SEQUENCE</scope>
    <source>
        <strain evidence="3">ATCC 50377</strain>
    </source>
</reference>
<dbReference type="AlphaFoldDB" id="V6LSY6"/>
<evidence type="ECO:0000313" key="2">
    <source>
        <dbReference type="EMBL" id="EST47685.1"/>
    </source>
</evidence>
<evidence type="ECO:0000256" key="1">
    <source>
        <dbReference type="SAM" id="Phobius"/>
    </source>
</evidence>
<feature type="transmembrane region" description="Helical" evidence="1">
    <location>
        <begin position="76"/>
        <end position="94"/>
    </location>
</feature>
<keyword evidence="1" id="KW-1133">Transmembrane helix</keyword>
<dbReference type="RefSeq" id="XP_067760944.1">
    <property type="nucleotide sequence ID" value="XM_067911922.1"/>
</dbReference>
<reference evidence="2 3" key="1">
    <citation type="journal article" date="2014" name="PLoS Genet.">
        <title>The Genome of Spironucleus salmonicida Highlights a Fish Pathogen Adapted to Fluctuating Environments.</title>
        <authorList>
            <person name="Xu F."/>
            <person name="Jerlstrom-Hultqvist J."/>
            <person name="Einarsson E."/>
            <person name="Astvaldsson A."/>
            <person name="Svard S.G."/>
            <person name="Andersson J.O."/>
        </authorList>
    </citation>
    <scope>NUCLEOTIDE SEQUENCE</scope>
    <source>
        <strain evidence="3">ATCC 50377</strain>
    </source>
</reference>
<keyword evidence="4" id="KW-1185">Reference proteome</keyword>
<accession>V6LSY6</accession>
<keyword evidence="1 2" id="KW-0812">Transmembrane</keyword>
<dbReference type="EMBL" id="KI546036">
    <property type="protein sequence ID" value="EST47685.1"/>
    <property type="molecule type" value="Genomic_DNA"/>
</dbReference>
<dbReference type="Proteomes" id="UP000018208">
    <property type="component" value="Unassembled WGS sequence"/>
</dbReference>
<dbReference type="GeneID" id="94302169"/>
<feature type="transmembrane region" description="Helical" evidence="1">
    <location>
        <begin position="228"/>
        <end position="248"/>
    </location>
</feature>